<sequence>MTTRKVALMRRIAIVSGPLALGAFLLSGCSDAPSEEVTSETTTLAEAASTADQYEQKRLDYQDKISACLSKRGVSSLNGATLPDGSDEQETTPANREAESACTDEVGEEPAPTAEETAALRTWNNSLFSCLSDKGHTMPALQANGEWNETAMTELLKTDDTLDSDTDACMTDLSG</sequence>
<evidence type="ECO:0000313" key="3">
    <source>
        <dbReference type="EMBL" id="AZZ54791.1"/>
    </source>
</evidence>
<evidence type="ECO:0000256" key="2">
    <source>
        <dbReference type="SAM" id="SignalP"/>
    </source>
</evidence>
<proteinExistence type="predicted"/>
<protein>
    <recommendedName>
        <fullName evidence="5">Secreted protein</fullName>
    </recommendedName>
</protein>
<feature type="chain" id="PRO_5042036430" description="Secreted protein" evidence="2">
    <location>
        <begin position="33"/>
        <end position="175"/>
    </location>
</feature>
<evidence type="ECO:0000256" key="1">
    <source>
        <dbReference type="SAM" id="MobiDB-lite"/>
    </source>
</evidence>
<keyword evidence="2" id="KW-0732">Signal</keyword>
<dbReference type="RefSeq" id="WP_104264019.1">
    <property type="nucleotide sequence ID" value="NZ_PSXS01000011.1"/>
</dbReference>
<gene>
    <name evidence="3" type="ORF">C7V51_02010</name>
</gene>
<evidence type="ECO:0008006" key="5">
    <source>
        <dbReference type="Google" id="ProtNLM"/>
    </source>
</evidence>
<feature type="signal peptide" evidence="2">
    <location>
        <begin position="1"/>
        <end position="32"/>
    </location>
</feature>
<reference evidence="3 4" key="1">
    <citation type="submission" date="2018-03" db="EMBL/GenBank/DDBJ databases">
        <title>Bacteriophage NCPPB3778 and a type I-E CRISPR drive the evolution of the US Biological Select Agent, Rathayibacter toxicus.</title>
        <authorList>
            <person name="Davis E.W.II."/>
            <person name="Tabima J.F."/>
            <person name="Weisberg A.J."/>
            <person name="Dantas Lopes L."/>
            <person name="Wiseman M.S."/>
            <person name="Wiseman M.S."/>
            <person name="Pupko T."/>
            <person name="Belcher M.S."/>
            <person name="Sechler A.J."/>
            <person name="Tancos M.A."/>
            <person name="Schroeder B.K."/>
            <person name="Murray T.D."/>
            <person name="Luster D.G."/>
            <person name="Schneider W.L."/>
            <person name="Rogers E."/>
            <person name="Andreote F.D."/>
            <person name="Grunwald N.J."/>
            <person name="Putnam M.L."/>
            <person name="Chang J.H."/>
        </authorList>
    </citation>
    <scope>NUCLEOTIDE SEQUENCE [LARGE SCALE GENOMIC DNA]</scope>
    <source>
        <strain evidence="3 4">NCCPB 2253</strain>
    </source>
</reference>
<dbReference type="EMBL" id="CP028130">
    <property type="protein sequence ID" value="AZZ54791.1"/>
    <property type="molecule type" value="Genomic_DNA"/>
</dbReference>
<dbReference type="Proteomes" id="UP000283946">
    <property type="component" value="Chromosome"/>
</dbReference>
<accession>A0AAD1AEM6</accession>
<dbReference type="AlphaFoldDB" id="A0AAD1AEM6"/>
<dbReference type="KEGG" id="ria:C7V51_02010"/>
<dbReference type="PROSITE" id="PS51257">
    <property type="entry name" value="PROKAR_LIPOPROTEIN"/>
    <property type="match status" value="1"/>
</dbReference>
<organism evidence="3 4">
    <name type="scientific">Rathayibacter iranicus</name>
    <dbReference type="NCBI Taxonomy" id="59737"/>
    <lineage>
        <taxon>Bacteria</taxon>
        <taxon>Bacillati</taxon>
        <taxon>Actinomycetota</taxon>
        <taxon>Actinomycetes</taxon>
        <taxon>Micrococcales</taxon>
        <taxon>Microbacteriaceae</taxon>
        <taxon>Rathayibacter</taxon>
    </lineage>
</organism>
<name>A0AAD1AEM6_9MICO</name>
<evidence type="ECO:0000313" key="4">
    <source>
        <dbReference type="Proteomes" id="UP000283946"/>
    </source>
</evidence>
<feature type="region of interest" description="Disordered" evidence="1">
    <location>
        <begin position="75"/>
        <end position="110"/>
    </location>
</feature>